<dbReference type="OrthoDB" id="2186770at2759"/>
<keyword evidence="2" id="KW-1185">Reference proteome</keyword>
<sequence length="289" mass="31353">MCTITALGADSGVVIESASDYLRQLQRNMLLPLRKLQPSMLMSAIAVVAKVGNVAKAPGECLQLPLHVVDPTIGRGNPVPVSIFRRSLETMPDIRGPGDILYLEAAMTNVVEGQCHIFNNFGTLWQIHHHSTPVDGRHPILEYLRNWWQETEASDAAEGQLPLQTSQAALGGEASDTDTHVGPVAERDEANVNAALNINNRTLSLVVDTTTATAAVPAAVLAVAPLRPPPPLPTDSPKAPPTAISRFQTPYLKRICDFEPGRFGDVIVEVLHVEPPVDDTEYFGHEMQR</sequence>
<dbReference type="InterPro" id="IPR012340">
    <property type="entry name" value="NA-bd_OB-fold"/>
</dbReference>
<accession>A0A9W7XT25</accession>
<evidence type="ECO:0008006" key="3">
    <source>
        <dbReference type="Google" id="ProtNLM"/>
    </source>
</evidence>
<protein>
    <recommendedName>
        <fullName evidence="3">Telomeric single stranded DNA binding POT1/Cdc13 domain-containing protein</fullName>
    </recommendedName>
</protein>
<organism evidence="1 2">
    <name type="scientific">Coemansia biformis</name>
    <dbReference type="NCBI Taxonomy" id="1286918"/>
    <lineage>
        <taxon>Eukaryota</taxon>
        <taxon>Fungi</taxon>
        <taxon>Fungi incertae sedis</taxon>
        <taxon>Zoopagomycota</taxon>
        <taxon>Kickxellomycotina</taxon>
        <taxon>Kickxellomycetes</taxon>
        <taxon>Kickxellales</taxon>
        <taxon>Kickxellaceae</taxon>
        <taxon>Coemansia</taxon>
    </lineage>
</organism>
<evidence type="ECO:0000313" key="1">
    <source>
        <dbReference type="EMBL" id="KAJ1717992.1"/>
    </source>
</evidence>
<proteinExistence type="predicted"/>
<gene>
    <name evidence="1" type="ORF">LPJ61_006971</name>
</gene>
<name>A0A9W7XT25_9FUNG</name>
<dbReference type="Gene3D" id="2.40.50.140">
    <property type="entry name" value="Nucleic acid-binding proteins"/>
    <property type="match status" value="1"/>
</dbReference>
<dbReference type="SUPFAM" id="SSF50249">
    <property type="entry name" value="Nucleic acid-binding proteins"/>
    <property type="match status" value="1"/>
</dbReference>
<dbReference type="Proteomes" id="UP001143981">
    <property type="component" value="Unassembled WGS sequence"/>
</dbReference>
<evidence type="ECO:0000313" key="2">
    <source>
        <dbReference type="Proteomes" id="UP001143981"/>
    </source>
</evidence>
<reference evidence="1" key="1">
    <citation type="submission" date="2022-07" db="EMBL/GenBank/DDBJ databases">
        <title>Phylogenomic reconstructions and comparative analyses of Kickxellomycotina fungi.</title>
        <authorList>
            <person name="Reynolds N.K."/>
            <person name="Stajich J.E."/>
            <person name="Barry K."/>
            <person name="Grigoriev I.V."/>
            <person name="Crous P."/>
            <person name="Smith M.E."/>
        </authorList>
    </citation>
    <scope>NUCLEOTIDE SEQUENCE</scope>
    <source>
        <strain evidence="1">BCRC 34381</strain>
    </source>
</reference>
<feature type="non-terminal residue" evidence="1">
    <location>
        <position position="289"/>
    </location>
</feature>
<dbReference type="EMBL" id="JANBOI010004077">
    <property type="protein sequence ID" value="KAJ1717992.1"/>
    <property type="molecule type" value="Genomic_DNA"/>
</dbReference>
<comment type="caution">
    <text evidence="1">The sequence shown here is derived from an EMBL/GenBank/DDBJ whole genome shotgun (WGS) entry which is preliminary data.</text>
</comment>
<dbReference type="AlphaFoldDB" id="A0A9W7XT25"/>